<evidence type="ECO:0008006" key="6">
    <source>
        <dbReference type="Google" id="ProtNLM"/>
    </source>
</evidence>
<name>A0AAW3JLZ2_9FIRM</name>
<dbReference type="CDD" id="cd05233">
    <property type="entry name" value="SDR_c"/>
    <property type="match status" value="1"/>
</dbReference>
<dbReference type="GO" id="GO:0016491">
    <property type="term" value="F:oxidoreductase activity"/>
    <property type="evidence" value="ECO:0007669"/>
    <property type="project" value="UniProtKB-KW"/>
</dbReference>
<dbReference type="PRINTS" id="PR00080">
    <property type="entry name" value="SDRFAMILY"/>
</dbReference>
<comment type="caution">
    <text evidence="4">The sequence shown here is derived from an EMBL/GenBank/DDBJ whole genome shotgun (WGS) entry which is preliminary data.</text>
</comment>
<dbReference type="PANTHER" id="PTHR44196">
    <property type="entry name" value="DEHYDROGENASE/REDUCTASE SDR FAMILY MEMBER 7B"/>
    <property type="match status" value="1"/>
</dbReference>
<dbReference type="RefSeq" id="WP_055946299.1">
    <property type="nucleotide sequence ID" value="NZ_LLKB01000007.1"/>
</dbReference>
<dbReference type="AlphaFoldDB" id="A0AAW3JLZ2"/>
<dbReference type="PIRSF" id="PIRSF000126">
    <property type="entry name" value="11-beta-HSD1"/>
    <property type="match status" value="1"/>
</dbReference>
<dbReference type="InterPro" id="IPR002347">
    <property type="entry name" value="SDR_fam"/>
</dbReference>
<keyword evidence="2" id="KW-0560">Oxidoreductase</keyword>
<dbReference type="PANTHER" id="PTHR44196:SF2">
    <property type="entry name" value="SHORT-CHAIN DEHYDROGENASE-RELATED"/>
    <property type="match status" value="1"/>
</dbReference>
<dbReference type="SUPFAM" id="SSF51735">
    <property type="entry name" value="NAD(P)-binding Rossmann-fold domains"/>
    <property type="match status" value="1"/>
</dbReference>
<dbReference type="PRINTS" id="PR00081">
    <property type="entry name" value="GDHRDH"/>
</dbReference>
<evidence type="ECO:0000313" key="4">
    <source>
        <dbReference type="EMBL" id="KQC84098.1"/>
    </source>
</evidence>
<proteinExistence type="inferred from homology"/>
<comment type="similarity">
    <text evidence="1 3">Belongs to the short-chain dehydrogenases/reductases (SDR) family.</text>
</comment>
<sequence>MKYVLITGGTSGIGFAMAGEFLERGYGVILASSSRKNLAIAKRKLEVKKSKIVKSTRYIITIEQDLSVEGGAERLYHKAKTLGVDIEILVNNAGFGLTGGTESINIKDDKKMIQLIVTAPVCLCKLFLRDMYEKGRGKILNVASTGAFQPGPYTSTYFAGKSFIYSYSRAIRQEAAVRGVVVSTLCPGTTRTKFFEKEGLKTPIWAMSAERTAKIAVDGLMRGRGVIVPGIINNVLRLIPSEIKMYFVGVLKK</sequence>
<reference evidence="4 5" key="1">
    <citation type="submission" date="2015-10" db="EMBL/GenBank/DDBJ databases">
        <title>Butyribacter intestini gen. nov., sp. nov., a butyric acid-producing bacterium of the family Lachnospiraceae isolated from the human faeces.</title>
        <authorList>
            <person name="Zou Y."/>
            <person name="Xue W."/>
            <person name="Luo G."/>
            <person name="Lv M."/>
        </authorList>
    </citation>
    <scope>NUCLEOTIDE SEQUENCE [LARGE SCALE GENOMIC DNA]</scope>
    <source>
        <strain evidence="4 5">TF01-11</strain>
    </source>
</reference>
<dbReference type="Proteomes" id="UP000050833">
    <property type="component" value="Unassembled WGS sequence"/>
</dbReference>
<evidence type="ECO:0000313" key="5">
    <source>
        <dbReference type="Proteomes" id="UP000050833"/>
    </source>
</evidence>
<dbReference type="Gene3D" id="3.40.50.720">
    <property type="entry name" value="NAD(P)-binding Rossmann-like Domain"/>
    <property type="match status" value="1"/>
</dbReference>
<keyword evidence="5" id="KW-1185">Reference proteome</keyword>
<dbReference type="GO" id="GO:0016020">
    <property type="term" value="C:membrane"/>
    <property type="evidence" value="ECO:0007669"/>
    <property type="project" value="TreeGrafter"/>
</dbReference>
<accession>A0AAW3JLZ2</accession>
<dbReference type="EMBL" id="LLKB01000007">
    <property type="protein sequence ID" value="KQC84098.1"/>
    <property type="molecule type" value="Genomic_DNA"/>
</dbReference>
<gene>
    <name evidence="4" type="ORF">APZ18_14365</name>
</gene>
<evidence type="ECO:0000256" key="2">
    <source>
        <dbReference type="ARBA" id="ARBA00023002"/>
    </source>
</evidence>
<organism evidence="4 5">
    <name type="scientific">Butyribacter intestini</name>
    <dbReference type="NCBI Taxonomy" id="1703332"/>
    <lineage>
        <taxon>Bacteria</taxon>
        <taxon>Bacillati</taxon>
        <taxon>Bacillota</taxon>
        <taxon>Clostridia</taxon>
        <taxon>Lachnospirales</taxon>
        <taxon>Lachnospiraceae</taxon>
        <taxon>Butyribacter</taxon>
    </lineage>
</organism>
<protein>
    <recommendedName>
        <fullName evidence="6">SDR family NAD(P)-dependent oxidoreductase</fullName>
    </recommendedName>
</protein>
<evidence type="ECO:0000256" key="3">
    <source>
        <dbReference type="RuleBase" id="RU000363"/>
    </source>
</evidence>
<dbReference type="InterPro" id="IPR036291">
    <property type="entry name" value="NAD(P)-bd_dom_sf"/>
</dbReference>
<evidence type="ECO:0000256" key="1">
    <source>
        <dbReference type="ARBA" id="ARBA00006484"/>
    </source>
</evidence>
<dbReference type="Pfam" id="PF00106">
    <property type="entry name" value="adh_short"/>
    <property type="match status" value="1"/>
</dbReference>